<keyword evidence="11" id="KW-1185">Reference proteome</keyword>
<evidence type="ECO:0000256" key="8">
    <source>
        <dbReference type="ARBA" id="ARBA00023288"/>
    </source>
</evidence>
<dbReference type="EMBL" id="MU855713">
    <property type="protein sequence ID" value="KAK3900031.1"/>
    <property type="molecule type" value="Genomic_DNA"/>
</dbReference>
<gene>
    <name evidence="10" type="ORF">C8A05DRAFT_17614</name>
</gene>
<dbReference type="SMART" id="SM00175">
    <property type="entry name" value="RAB"/>
    <property type="match status" value="1"/>
</dbReference>
<reference evidence="10" key="1">
    <citation type="journal article" date="2023" name="Mol. Phylogenet. Evol.">
        <title>Genome-scale phylogeny and comparative genomics of the fungal order Sordariales.</title>
        <authorList>
            <person name="Hensen N."/>
            <person name="Bonometti L."/>
            <person name="Westerberg I."/>
            <person name="Brannstrom I.O."/>
            <person name="Guillou S."/>
            <person name="Cros-Aarteil S."/>
            <person name="Calhoun S."/>
            <person name="Haridas S."/>
            <person name="Kuo A."/>
            <person name="Mondo S."/>
            <person name="Pangilinan J."/>
            <person name="Riley R."/>
            <person name="LaButti K."/>
            <person name="Andreopoulos B."/>
            <person name="Lipzen A."/>
            <person name="Chen C."/>
            <person name="Yan M."/>
            <person name="Daum C."/>
            <person name="Ng V."/>
            <person name="Clum A."/>
            <person name="Steindorff A."/>
            <person name="Ohm R.A."/>
            <person name="Martin F."/>
            <person name="Silar P."/>
            <person name="Natvig D.O."/>
            <person name="Lalanne C."/>
            <person name="Gautier V."/>
            <person name="Ament-Velasquez S.L."/>
            <person name="Kruys A."/>
            <person name="Hutchinson M.I."/>
            <person name="Powell A.J."/>
            <person name="Barry K."/>
            <person name="Miller A.N."/>
            <person name="Grigoriev I.V."/>
            <person name="Debuchy R."/>
            <person name="Gladieux P."/>
            <person name="Hiltunen Thoren M."/>
            <person name="Johannesson H."/>
        </authorList>
    </citation>
    <scope>NUCLEOTIDE SEQUENCE</scope>
    <source>
        <strain evidence="10">CBS 103.79</strain>
    </source>
</reference>
<comment type="subcellular location">
    <subcellularLocation>
        <location evidence="1">Cell membrane</location>
        <topology evidence="1">Lipid-anchor</topology>
        <orientation evidence="1">Cytoplasmic side</orientation>
    </subcellularLocation>
</comment>
<dbReference type="GO" id="GO:0005525">
    <property type="term" value="F:GTP binding"/>
    <property type="evidence" value="ECO:0007669"/>
    <property type="project" value="UniProtKB-KW"/>
</dbReference>
<evidence type="ECO:0000256" key="5">
    <source>
        <dbReference type="ARBA" id="ARBA00022741"/>
    </source>
</evidence>
<proteinExistence type="inferred from homology"/>
<evidence type="ECO:0000256" key="4">
    <source>
        <dbReference type="ARBA" id="ARBA00022481"/>
    </source>
</evidence>
<organism evidence="10 11">
    <name type="scientific">Staphylotrichum tortipilum</name>
    <dbReference type="NCBI Taxonomy" id="2831512"/>
    <lineage>
        <taxon>Eukaryota</taxon>
        <taxon>Fungi</taxon>
        <taxon>Dikarya</taxon>
        <taxon>Ascomycota</taxon>
        <taxon>Pezizomycotina</taxon>
        <taxon>Sordariomycetes</taxon>
        <taxon>Sordariomycetidae</taxon>
        <taxon>Sordariales</taxon>
        <taxon>Chaetomiaceae</taxon>
        <taxon>Staphylotrichum</taxon>
    </lineage>
</organism>
<keyword evidence="4" id="KW-0488">Methylation</keyword>
<reference evidence="10" key="2">
    <citation type="submission" date="2023-05" db="EMBL/GenBank/DDBJ databases">
        <authorList>
            <consortium name="Lawrence Berkeley National Laboratory"/>
            <person name="Steindorff A."/>
            <person name="Hensen N."/>
            <person name="Bonometti L."/>
            <person name="Westerberg I."/>
            <person name="Brannstrom I.O."/>
            <person name="Guillou S."/>
            <person name="Cros-Aarteil S."/>
            <person name="Calhoun S."/>
            <person name="Haridas S."/>
            <person name="Kuo A."/>
            <person name="Mondo S."/>
            <person name="Pangilinan J."/>
            <person name="Riley R."/>
            <person name="Labutti K."/>
            <person name="Andreopoulos B."/>
            <person name="Lipzen A."/>
            <person name="Chen C."/>
            <person name="Yanf M."/>
            <person name="Daum C."/>
            <person name="Ng V."/>
            <person name="Clum A."/>
            <person name="Ohm R."/>
            <person name="Martin F."/>
            <person name="Silar P."/>
            <person name="Natvig D."/>
            <person name="Lalanne C."/>
            <person name="Gautier V."/>
            <person name="Ament-Velasquez S.L."/>
            <person name="Kruys A."/>
            <person name="Hutchinson M.I."/>
            <person name="Powell A.J."/>
            <person name="Barry K."/>
            <person name="Miller A.N."/>
            <person name="Grigoriev I.V."/>
            <person name="Debuchy R."/>
            <person name="Gladieux P."/>
            <person name="Thoren M.H."/>
            <person name="Johannesson H."/>
        </authorList>
    </citation>
    <scope>NUCLEOTIDE SEQUENCE</scope>
    <source>
        <strain evidence="10">CBS 103.79</strain>
    </source>
</reference>
<evidence type="ECO:0000256" key="3">
    <source>
        <dbReference type="ARBA" id="ARBA00022475"/>
    </source>
</evidence>
<dbReference type="GO" id="GO:0003924">
    <property type="term" value="F:GTPase activity"/>
    <property type="evidence" value="ECO:0007669"/>
    <property type="project" value="InterPro"/>
</dbReference>
<evidence type="ECO:0000256" key="2">
    <source>
        <dbReference type="ARBA" id="ARBA00010142"/>
    </source>
</evidence>
<dbReference type="GO" id="GO:0007264">
    <property type="term" value="P:small GTPase-mediated signal transduction"/>
    <property type="evidence" value="ECO:0007669"/>
    <property type="project" value="InterPro"/>
</dbReference>
<keyword evidence="6" id="KW-0342">GTP-binding</keyword>
<dbReference type="PROSITE" id="PS51420">
    <property type="entry name" value="RHO"/>
    <property type="match status" value="1"/>
</dbReference>
<evidence type="ECO:0000313" key="11">
    <source>
        <dbReference type="Proteomes" id="UP001303889"/>
    </source>
</evidence>
<dbReference type="SMART" id="SM00176">
    <property type="entry name" value="RAN"/>
    <property type="match status" value="1"/>
</dbReference>
<dbReference type="Pfam" id="PF00071">
    <property type="entry name" value="Ras"/>
    <property type="match status" value="1"/>
</dbReference>
<accession>A0AAN6MFT5</accession>
<keyword evidence="8" id="KW-0449">Lipoprotein</keyword>
<keyword evidence="9" id="KW-0636">Prenylation</keyword>
<dbReference type="PROSITE" id="PS51421">
    <property type="entry name" value="RAS"/>
    <property type="match status" value="1"/>
</dbReference>
<dbReference type="InterPro" id="IPR001806">
    <property type="entry name" value="Small_GTPase"/>
</dbReference>
<evidence type="ECO:0000313" key="10">
    <source>
        <dbReference type="EMBL" id="KAK3900031.1"/>
    </source>
</evidence>
<keyword evidence="3" id="KW-1003">Cell membrane</keyword>
<dbReference type="Gene3D" id="3.40.50.300">
    <property type="entry name" value="P-loop containing nucleotide triphosphate hydrolases"/>
    <property type="match status" value="1"/>
</dbReference>
<keyword evidence="10" id="KW-0378">Hydrolase</keyword>
<dbReference type="SUPFAM" id="SSF52540">
    <property type="entry name" value="P-loop containing nucleoside triphosphate hydrolases"/>
    <property type="match status" value="1"/>
</dbReference>
<evidence type="ECO:0000256" key="1">
    <source>
        <dbReference type="ARBA" id="ARBA00004342"/>
    </source>
</evidence>
<dbReference type="GO" id="GO:0005886">
    <property type="term" value="C:plasma membrane"/>
    <property type="evidence" value="ECO:0007669"/>
    <property type="project" value="UniProtKB-SubCell"/>
</dbReference>
<dbReference type="AlphaFoldDB" id="A0AAN6MFT5"/>
<evidence type="ECO:0000256" key="7">
    <source>
        <dbReference type="ARBA" id="ARBA00023136"/>
    </source>
</evidence>
<dbReference type="SMART" id="SM00174">
    <property type="entry name" value="RHO"/>
    <property type="match status" value="1"/>
</dbReference>
<dbReference type="FunFam" id="3.40.50.300:FF:000983">
    <property type="entry name" value="Rho family GTPase"/>
    <property type="match status" value="1"/>
</dbReference>
<name>A0AAN6MFT5_9PEZI</name>
<dbReference type="PROSITE" id="PS51419">
    <property type="entry name" value="RAB"/>
    <property type="match status" value="1"/>
</dbReference>
<comment type="caution">
    <text evidence="10">The sequence shown here is derived from an EMBL/GenBank/DDBJ whole genome shotgun (WGS) entry which is preliminary data.</text>
</comment>
<keyword evidence="7" id="KW-0472">Membrane</keyword>
<dbReference type="InterPro" id="IPR005225">
    <property type="entry name" value="Small_GTP-bd"/>
</dbReference>
<dbReference type="PANTHER" id="PTHR24072">
    <property type="entry name" value="RHO FAMILY GTPASE"/>
    <property type="match status" value="1"/>
</dbReference>
<sequence>MPWGLGSSVGLLPEYRKKLCFVGDGACGKTCLLVSASAGAFPEVYVPTVFENYVCGVQVKGKTYVQLGLWDTAGQEDYDRLRPLSYPDSHGIAICFAIDSPDSMINVLEKWYSEIDHFCKGVPIFLVGCKQDLRYDPKTIGELMKCSQWPVSTEVALKVAGLINACFYLETSAKTRFGMEKFMEIMAEELLQVTAGRRLRRPAQSASQVADAEYLFIGPGFETRLQTFPEGKHCQYDPIRPDGSAWALRSPQPDIVDSAASAALLREDGTKSPRLSRSGFFGRR</sequence>
<evidence type="ECO:0000256" key="6">
    <source>
        <dbReference type="ARBA" id="ARBA00023134"/>
    </source>
</evidence>
<dbReference type="PRINTS" id="PR00449">
    <property type="entry name" value="RASTRNSFRMNG"/>
</dbReference>
<evidence type="ECO:0000256" key="9">
    <source>
        <dbReference type="ARBA" id="ARBA00023289"/>
    </source>
</evidence>
<keyword evidence="5" id="KW-0547">Nucleotide-binding</keyword>
<dbReference type="InterPro" id="IPR027417">
    <property type="entry name" value="P-loop_NTPase"/>
</dbReference>
<dbReference type="InterPro" id="IPR003578">
    <property type="entry name" value="Small_GTPase_Rho"/>
</dbReference>
<dbReference type="Proteomes" id="UP001303889">
    <property type="component" value="Unassembled WGS sequence"/>
</dbReference>
<dbReference type="SMART" id="SM00173">
    <property type="entry name" value="RAS"/>
    <property type="match status" value="1"/>
</dbReference>
<comment type="similarity">
    <text evidence="2">Belongs to the small GTPase superfamily. Rho family.</text>
</comment>
<protein>
    <submittedName>
        <fullName evidence="10">P-loop containing nucleoside triphosphate hydrolase protein</fullName>
    </submittedName>
</protein>
<dbReference type="NCBIfam" id="TIGR00231">
    <property type="entry name" value="small_GTP"/>
    <property type="match status" value="1"/>
</dbReference>